<protein>
    <recommendedName>
        <fullName evidence="2">MJ1316 RNA cyclic group end recognition domain-containing protein</fullName>
    </recommendedName>
</protein>
<dbReference type="Pfam" id="PF04457">
    <property type="entry name" value="MJ1316"/>
    <property type="match status" value="1"/>
</dbReference>
<evidence type="ECO:0000256" key="1">
    <source>
        <dbReference type="SAM" id="MobiDB-lite"/>
    </source>
</evidence>
<feature type="compositionally biased region" description="Basic and acidic residues" evidence="1">
    <location>
        <begin position="167"/>
        <end position="180"/>
    </location>
</feature>
<evidence type="ECO:0000313" key="4">
    <source>
        <dbReference type="Proteomes" id="UP001358417"/>
    </source>
</evidence>
<dbReference type="InterPro" id="IPR042653">
    <property type="entry name" value="Leng9"/>
</dbReference>
<gene>
    <name evidence="3" type="ORF">LTR84_002981</name>
</gene>
<evidence type="ECO:0000313" key="3">
    <source>
        <dbReference type="EMBL" id="KAK5051329.1"/>
    </source>
</evidence>
<organism evidence="3 4">
    <name type="scientific">Exophiala bonariae</name>
    <dbReference type="NCBI Taxonomy" id="1690606"/>
    <lineage>
        <taxon>Eukaryota</taxon>
        <taxon>Fungi</taxon>
        <taxon>Dikarya</taxon>
        <taxon>Ascomycota</taxon>
        <taxon>Pezizomycotina</taxon>
        <taxon>Eurotiomycetes</taxon>
        <taxon>Chaetothyriomycetidae</taxon>
        <taxon>Chaetothyriales</taxon>
        <taxon>Herpotrichiellaceae</taxon>
        <taxon>Exophiala</taxon>
    </lineage>
</organism>
<keyword evidence="4" id="KW-1185">Reference proteome</keyword>
<feature type="compositionally biased region" description="Basic and acidic residues" evidence="1">
    <location>
        <begin position="39"/>
        <end position="54"/>
    </location>
</feature>
<comment type="caution">
    <text evidence="3">The sequence shown here is derived from an EMBL/GenBank/DDBJ whole genome shotgun (WGS) entry which is preliminary data.</text>
</comment>
<accession>A0AAV9NA91</accession>
<feature type="compositionally biased region" description="Polar residues" evidence="1">
    <location>
        <begin position="65"/>
        <end position="77"/>
    </location>
</feature>
<reference evidence="3 4" key="1">
    <citation type="submission" date="2023-08" db="EMBL/GenBank/DDBJ databases">
        <title>Black Yeasts Isolated from many extreme environments.</title>
        <authorList>
            <person name="Coleine C."/>
            <person name="Stajich J.E."/>
            <person name="Selbmann L."/>
        </authorList>
    </citation>
    <scope>NUCLEOTIDE SEQUENCE [LARGE SCALE GENOMIC DNA]</scope>
    <source>
        <strain evidence="3 4">CCFEE 5792</strain>
    </source>
</reference>
<dbReference type="EMBL" id="JAVRRD010000015">
    <property type="protein sequence ID" value="KAK5051329.1"/>
    <property type="molecule type" value="Genomic_DNA"/>
</dbReference>
<dbReference type="RefSeq" id="XP_064705556.1">
    <property type="nucleotide sequence ID" value="XM_064846576.1"/>
</dbReference>
<dbReference type="InterPro" id="IPR040459">
    <property type="entry name" value="MJ1316"/>
</dbReference>
<proteinExistence type="predicted"/>
<dbReference type="GeneID" id="89971175"/>
<name>A0AAV9NA91_9EURO</name>
<feature type="region of interest" description="Disordered" evidence="1">
    <location>
        <begin position="25"/>
        <end position="77"/>
    </location>
</feature>
<dbReference type="Proteomes" id="UP001358417">
    <property type="component" value="Unassembled WGS sequence"/>
</dbReference>
<feature type="region of interest" description="Disordered" evidence="1">
    <location>
        <begin position="1"/>
        <end position="20"/>
    </location>
</feature>
<dbReference type="PANTHER" id="PTHR46729:SF1">
    <property type="entry name" value="LEUKOCYTE RECEPTOR CLUSTER MEMBER 9"/>
    <property type="match status" value="1"/>
</dbReference>
<sequence length="180" mass="20723">MAETRAETSEGPNPASDSIARLREIAGNHLQEIEQENEQADKDEARKIQDLERYTKRKRGKDGSMPSSNSTPTSRMRTAQDVLHRLQWDKDLDISQFKVGYLERFDGIKETPARNWITEVTEEDWIPQHRIKYFKRVSKDGNSEVVWDRDQRIDKIFGSGENGAAEDDLRSEDGGVDLRS</sequence>
<feature type="domain" description="MJ1316 RNA cyclic group end recognition" evidence="2">
    <location>
        <begin position="76"/>
        <end position="149"/>
    </location>
</feature>
<evidence type="ECO:0000259" key="2">
    <source>
        <dbReference type="Pfam" id="PF04457"/>
    </source>
</evidence>
<feature type="region of interest" description="Disordered" evidence="1">
    <location>
        <begin position="157"/>
        <end position="180"/>
    </location>
</feature>
<dbReference type="PANTHER" id="PTHR46729">
    <property type="entry name" value="LEUKOCYTE RECEPTOR CLUSTER MEMBER 9"/>
    <property type="match status" value="1"/>
</dbReference>
<dbReference type="AlphaFoldDB" id="A0AAV9NA91"/>